<feature type="region of interest" description="Disordered" evidence="2">
    <location>
        <begin position="258"/>
        <end position="279"/>
    </location>
</feature>
<evidence type="ECO:0000313" key="4">
    <source>
        <dbReference type="EMBL" id="OEH76455.1"/>
    </source>
</evidence>
<organism evidence="4 5">
    <name type="scientific">Cyclospora cayetanensis</name>
    <dbReference type="NCBI Taxonomy" id="88456"/>
    <lineage>
        <taxon>Eukaryota</taxon>
        <taxon>Sar</taxon>
        <taxon>Alveolata</taxon>
        <taxon>Apicomplexa</taxon>
        <taxon>Conoidasida</taxon>
        <taxon>Coccidia</taxon>
        <taxon>Eucoccidiorida</taxon>
        <taxon>Eimeriorina</taxon>
        <taxon>Eimeriidae</taxon>
        <taxon>Cyclospora</taxon>
    </lineage>
</organism>
<dbReference type="InParanoid" id="A0A1D3CZ39"/>
<evidence type="ECO:0008006" key="6">
    <source>
        <dbReference type="Google" id="ProtNLM"/>
    </source>
</evidence>
<reference evidence="4 5" key="1">
    <citation type="journal article" date="2016" name="BMC Genomics">
        <title>Comparative genomics reveals Cyclospora cayetanensis possesses coccidia-like metabolism and invasion components but unique surface antigens.</title>
        <authorList>
            <person name="Liu S."/>
            <person name="Wang L."/>
            <person name="Zheng H."/>
            <person name="Xu Z."/>
            <person name="Roellig D.M."/>
            <person name="Li N."/>
            <person name="Frace M.A."/>
            <person name="Tang K."/>
            <person name="Arrowood M.J."/>
            <person name="Moss D.M."/>
            <person name="Zhang L."/>
            <person name="Feng Y."/>
            <person name="Xiao L."/>
        </authorList>
    </citation>
    <scope>NUCLEOTIDE SEQUENCE [LARGE SCALE GENOMIC DNA]</scope>
    <source>
        <strain evidence="4 5">CHN_HEN01</strain>
    </source>
</reference>
<feature type="transmembrane region" description="Helical" evidence="3">
    <location>
        <begin position="100"/>
        <end position="120"/>
    </location>
</feature>
<feature type="coiled-coil region" evidence="1">
    <location>
        <begin position="497"/>
        <end position="535"/>
    </location>
</feature>
<keyword evidence="3" id="KW-0472">Membrane</keyword>
<dbReference type="Proteomes" id="UP000095192">
    <property type="component" value="Unassembled WGS sequence"/>
</dbReference>
<keyword evidence="3" id="KW-0812">Transmembrane</keyword>
<keyword evidence="1" id="KW-0175">Coiled coil</keyword>
<evidence type="ECO:0000256" key="1">
    <source>
        <dbReference type="SAM" id="Coils"/>
    </source>
</evidence>
<evidence type="ECO:0000256" key="2">
    <source>
        <dbReference type="SAM" id="MobiDB-lite"/>
    </source>
</evidence>
<feature type="region of interest" description="Disordered" evidence="2">
    <location>
        <begin position="291"/>
        <end position="351"/>
    </location>
</feature>
<feature type="compositionally biased region" description="Polar residues" evidence="2">
    <location>
        <begin position="207"/>
        <end position="233"/>
    </location>
</feature>
<dbReference type="VEuPathDB" id="ToxoDB:cyc_03121"/>
<feature type="region of interest" description="Disordered" evidence="2">
    <location>
        <begin position="51"/>
        <end position="78"/>
    </location>
</feature>
<dbReference type="AlphaFoldDB" id="A0A1D3CZ39"/>
<name>A0A1D3CZ39_9EIME</name>
<feature type="compositionally biased region" description="Basic and acidic residues" evidence="2">
    <location>
        <begin position="294"/>
        <end position="307"/>
    </location>
</feature>
<sequence>MITHFRFKPCCDAAPSDDPVPQSGGSIPYGLGDALLPMSLVTSSQTIEASMLADGLETPKGKPREKQAGRKHENRHAKRKVVGLGWMPQQRRSFYPPRQAICLLLLAIFAVMVVKTSNFIRSKRHEFLHPLGEKMYTGFKKSHLDKLDLQEHDTSEDSASRGDAEIDAYLTGGRSSDDSDEDRLFRTPLDEDSVIRGRYFFGGKGSNADSASLSGDGTRTPETTASPTATGPTQKLHIQLDRDDSIDSRRFYPAPQHITQANDEESKSPEQTFVDASKTFRAGARLTAKRHSKLEKYIEGERPKDVSSPETADSEETTGGEPVAKDEKGYRSSTTKHVSSDDTEEKGINKDKCQSETILSASAPIFLQPEFPVTKGYTRADRKLEMAAPLAQALEEAAGSDAANEFRELLTKQLFPKPSREYTTEYLSTTSIEITKQEFLLCAASAYDWRMKRQQAYARLRVMNRALTALKAYEEKGEALPLLLATLLEEQKMVFNMEKEEATLEATKVELEYLLAEESAALQILEDKAHDLAGQLAGASILRAFDATPAKFRAKGSLFKNAGSTMANLESIDSTGALFHLPEIAKTLVSAKTATYADEYAAYKQMELVVKIVRYRKEVNQAIQRIVYSQQQQMHGGDPEMFNFYTILDQIGVEQRTEAARRRSAESGEQAAATAGKLPPLPSWIVWIV</sequence>
<comment type="caution">
    <text evidence="4">The sequence shown here is derived from an EMBL/GenBank/DDBJ whole genome shotgun (WGS) entry which is preliminary data.</text>
</comment>
<feature type="region of interest" description="Disordered" evidence="2">
    <location>
        <begin position="150"/>
        <end position="187"/>
    </location>
</feature>
<keyword evidence="3" id="KW-1133">Transmembrane helix</keyword>
<evidence type="ECO:0000313" key="5">
    <source>
        <dbReference type="Proteomes" id="UP000095192"/>
    </source>
</evidence>
<keyword evidence="5" id="KW-1185">Reference proteome</keyword>
<protein>
    <recommendedName>
        <fullName evidence="6">Transmembrane protein</fullName>
    </recommendedName>
</protein>
<dbReference type="EMBL" id="JROU02001456">
    <property type="protein sequence ID" value="OEH76455.1"/>
    <property type="molecule type" value="Genomic_DNA"/>
</dbReference>
<proteinExistence type="predicted"/>
<evidence type="ECO:0000256" key="3">
    <source>
        <dbReference type="SAM" id="Phobius"/>
    </source>
</evidence>
<feature type="region of interest" description="Disordered" evidence="2">
    <location>
        <begin position="206"/>
        <end position="236"/>
    </location>
</feature>
<gene>
    <name evidence="4" type="ORF">cyc_03121</name>
</gene>
<feature type="compositionally biased region" description="Basic and acidic residues" evidence="2">
    <location>
        <begin position="57"/>
        <end position="71"/>
    </location>
</feature>
<accession>A0A1D3CZ39</accession>
<feature type="compositionally biased region" description="Basic and acidic residues" evidence="2">
    <location>
        <begin position="150"/>
        <end position="164"/>
    </location>
</feature>